<dbReference type="Gene3D" id="3.40.630.30">
    <property type="match status" value="1"/>
</dbReference>
<dbReference type="RefSeq" id="WP_021298629.1">
    <property type="nucleotide sequence ID" value="NZ_AURB01000200.1"/>
</dbReference>
<evidence type="ECO:0000259" key="1">
    <source>
        <dbReference type="Pfam" id="PF13302"/>
    </source>
</evidence>
<dbReference type="PANTHER" id="PTHR43610">
    <property type="entry name" value="BLL6696 PROTEIN"/>
    <property type="match status" value="1"/>
</dbReference>
<dbReference type="STRING" id="1356854.N007_17455"/>
<gene>
    <name evidence="2" type="ORF">K1I37_14160</name>
</gene>
<sequence length="193" mass="22194">MQTNPVELVGERAKLVPMNSSHVEALFAAGRYPEIWTYMFNQVADVEDIEHLVSSALSARDTGDEFPFVIIDQATNQVVGSTRFLDISSQHRQLEIGSTWLTPSVWRTRMNTECKYLLLKHCFEVLETIRVQIKTDRRNVQSQRAIERLGAVKEGVLRRHRILPDGYVRDTVYYSVIDEEWPAVKARLEAFLG</sequence>
<organism evidence="2 3">
    <name type="scientific">Alicyclobacillus acidoterrestris (strain ATCC 49025 / DSM 3922 / CIP 106132 / NCIMB 13137 / GD3B)</name>
    <dbReference type="NCBI Taxonomy" id="1356854"/>
    <lineage>
        <taxon>Bacteria</taxon>
        <taxon>Bacillati</taxon>
        <taxon>Bacillota</taxon>
        <taxon>Bacilli</taxon>
        <taxon>Bacillales</taxon>
        <taxon>Alicyclobacillaceae</taxon>
        <taxon>Alicyclobacillus</taxon>
    </lineage>
</organism>
<accession>T0CNH1</accession>
<dbReference type="SUPFAM" id="SSF55729">
    <property type="entry name" value="Acyl-CoA N-acyltransferases (Nat)"/>
    <property type="match status" value="1"/>
</dbReference>
<dbReference type="eggNOG" id="COG1670">
    <property type="taxonomic scope" value="Bacteria"/>
</dbReference>
<dbReference type="Pfam" id="PF13302">
    <property type="entry name" value="Acetyltransf_3"/>
    <property type="match status" value="1"/>
</dbReference>
<reference evidence="3" key="1">
    <citation type="journal article" date="2022" name="G3 (Bethesda)">
        <title>Unveiling the complete genome sequence of Alicyclobacillus acidoterrestris DSM 3922T, a taint-producing strain.</title>
        <authorList>
            <person name="Leonardo I.C."/>
            <person name="Barreto Crespo M.T."/>
            <person name="Gaspar F.B."/>
        </authorList>
    </citation>
    <scope>NUCLEOTIDE SEQUENCE [LARGE SCALE GENOMIC DNA]</scope>
    <source>
        <strain evidence="3">DSM 3922</strain>
    </source>
</reference>
<dbReference type="Proteomes" id="UP000829401">
    <property type="component" value="Chromosome"/>
</dbReference>
<keyword evidence="3" id="KW-1185">Reference proteome</keyword>
<dbReference type="InterPro" id="IPR016181">
    <property type="entry name" value="Acyl_CoA_acyltransferase"/>
</dbReference>
<protein>
    <submittedName>
        <fullName evidence="2">GNAT family N-acetyltransferase</fullName>
    </submittedName>
</protein>
<name>T0CNH1_ALIAG</name>
<dbReference type="GO" id="GO:0016747">
    <property type="term" value="F:acyltransferase activity, transferring groups other than amino-acyl groups"/>
    <property type="evidence" value="ECO:0007669"/>
    <property type="project" value="InterPro"/>
</dbReference>
<dbReference type="KEGG" id="aaco:K1I37_14160"/>
<dbReference type="OrthoDB" id="9795199at2"/>
<dbReference type="EMBL" id="CP080467">
    <property type="protein sequence ID" value="UNO47824.1"/>
    <property type="molecule type" value="Genomic_DNA"/>
</dbReference>
<accession>A0A9E6ZRH3</accession>
<feature type="domain" description="N-acetyltransferase" evidence="1">
    <location>
        <begin position="12"/>
        <end position="151"/>
    </location>
</feature>
<dbReference type="PANTHER" id="PTHR43610:SF1">
    <property type="entry name" value="N-ACETYLTRANSFERASE DOMAIN-CONTAINING PROTEIN"/>
    <property type="match status" value="1"/>
</dbReference>
<evidence type="ECO:0000313" key="2">
    <source>
        <dbReference type="EMBL" id="UNO47824.1"/>
    </source>
</evidence>
<evidence type="ECO:0000313" key="3">
    <source>
        <dbReference type="Proteomes" id="UP000829401"/>
    </source>
</evidence>
<dbReference type="InterPro" id="IPR000182">
    <property type="entry name" value="GNAT_dom"/>
</dbReference>
<proteinExistence type="predicted"/>
<dbReference type="AlphaFoldDB" id="T0CNH1"/>